<accession>A0ABV7VFJ5</accession>
<organism evidence="1 2">
    <name type="scientific">Ferrovibrio xuzhouensis</name>
    <dbReference type="NCBI Taxonomy" id="1576914"/>
    <lineage>
        <taxon>Bacteria</taxon>
        <taxon>Pseudomonadati</taxon>
        <taxon>Pseudomonadota</taxon>
        <taxon>Alphaproteobacteria</taxon>
        <taxon>Rhodospirillales</taxon>
        <taxon>Rhodospirillaceae</taxon>
        <taxon>Ferrovibrio</taxon>
    </lineage>
</organism>
<keyword evidence="2" id="KW-1185">Reference proteome</keyword>
<sequence>MTIHTLKTQILQARRQRLPDQLTLDHGPRDQLGRFFLEADKAARDRGVFLSLSTDFEMLEAINQENRPSWHRLVPTFEHHVGGINAGNGFCLIGRNEEGEIISTQAARFFDFGDETLADYLTSLRLFYPHPERQKRDGESCSVEAPSARTIRGKAVFSGGTWIHPEYRKRLMPMILPRISRALALTKWDTEYTFSLVSNALVSKGVAQAYGYNRVEPGILWFMAPVADRCEASLVWMPRMEMLADMLAFPQLLADAENHEARPLQPLPAAEPVAVRPN</sequence>
<evidence type="ECO:0000313" key="1">
    <source>
        <dbReference type="EMBL" id="MFC3675597.1"/>
    </source>
</evidence>
<evidence type="ECO:0000313" key="2">
    <source>
        <dbReference type="Proteomes" id="UP001595711"/>
    </source>
</evidence>
<proteinExistence type="predicted"/>
<dbReference type="RefSeq" id="WP_379724458.1">
    <property type="nucleotide sequence ID" value="NZ_JBHRYJ010000001.1"/>
</dbReference>
<dbReference type="EMBL" id="JBHRYJ010000001">
    <property type="protein sequence ID" value="MFC3675597.1"/>
    <property type="molecule type" value="Genomic_DNA"/>
</dbReference>
<dbReference type="Proteomes" id="UP001595711">
    <property type="component" value="Unassembled WGS sequence"/>
</dbReference>
<reference evidence="2" key="1">
    <citation type="journal article" date="2019" name="Int. J. Syst. Evol. Microbiol.">
        <title>The Global Catalogue of Microorganisms (GCM) 10K type strain sequencing project: providing services to taxonomists for standard genome sequencing and annotation.</title>
        <authorList>
            <consortium name="The Broad Institute Genomics Platform"/>
            <consortium name="The Broad Institute Genome Sequencing Center for Infectious Disease"/>
            <person name="Wu L."/>
            <person name="Ma J."/>
        </authorList>
    </citation>
    <scope>NUCLEOTIDE SEQUENCE [LARGE SCALE GENOMIC DNA]</scope>
    <source>
        <strain evidence="2">KCTC 42182</strain>
    </source>
</reference>
<name>A0ABV7VFJ5_9PROT</name>
<comment type="caution">
    <text evidence="1">The sequence shown here is derived from an EMBL/GenBank/DDBJ whole genome shotgun (WGS) entry which is preliminary data.</text>
</comment>
<protein>
    <submittedName>
        <fullName evidence="1">Uncharacterized protein</fullName>
    </submittedName>
</protein>
<gene>
    <name evidence="1" type="ORF">ACFOOQ_08590</name>
</gene>